<proteinExistence type="predicted"/>
<keyword evidence="1" id="KW-1133">Transmembrane helix</keyword>
<evidence type="ECO:0000313" key="3">
    <source>
        <dbReference type="Proteomes" id="UP000041356"/>
    </source>
</evidence>
<keyword evidence="1" id="KW-0812">Transmembrane</keyword>
<name>A0A9P1PUV4_YEREN</name>
<organism evidence="2 3">
    <name type="scientific">Yersinia enterocolitica</name>
    <dbReference type="NCBI Taxonomy" id="630"/>
    <lineage>
        <taxon>Bacteria</taxon>
        <taxon>Pseudomonadati</taxon>
        <taxon>Pseudomonadota</taxon>
        <taxon>Gammaproteobacteria</taxon>
        <taxon>Enterobacterales</taxon>
        <taxon>Yersiniaceae</taxon>
        <taxon>Yersinia</taxon>
    </lineage>
</organism>
<evidence type="ECO:0000313" key="2">
    <source>
        <dbReference type="EMBL" id="CNF56965.1"/>
    </source>
</evidence>
<dbReference type="AlphaFoldDB" id="A0A9P1PUV4"/>
<protein>
    <recommendedName>
        <fullName evidence="4">Phosphohistidine phosphatase</fullName>
    </recommendedName>
</protein>
<comment type="caution">
    <text evidence="2">The sequence shown here is derived from an EMBL/GenBank/DDBJ whole genome shotgun (WGS) entry which is preliminary data.</text>
</comment>
<evidence type="ECO:0008006" key="4">
    <source>
        <dbReference type="Google" id="ProtNLM"/>
    </source>
</evidence>
<gene>
    <name evidence="2" type="ORF">ERS137939_01817</name>
</gene>
<evidence type="ECO:0000256" key="1">
    <source>
        <dbReference type="SAM" id="Phobius"/>
    </source>
</evidence>
<dbReference type="EMBL" id="CPZF01000004">
    <property type="protein sequence ID" value="CNF56965.1"/>
    <property type="molecule type" value="Genomic_DNA"/>
</dbReference>
<dbReference type="Proteomes" id="UP000041356">
    <property type="component" value="Unassembled WGS sequence"/>
</dbReference>
<feature type="transmembrane region" description="Helical" evidence="1">
    <location>
        <begin position="125"/>
        <end position="143"/>
    </location>
</feature>
<feature type="transmembrane region" description="Helical" evidence="1">
    <location>
        <begin position="101"/>
        <end position="119"/>
    </location>
</feature>
<feature type="transmembrane region" description="Helical" evidence="1">
    <location>
        <begin position="44"/>
        <end position="62"/>
    </location>
</feature>
<accession>A0A9P1PUV4</accession>
<dbReference type="RefSeq" id="WP_046050845.1">
    <property type="nucleotide sequence ID" value="NZ_CPZF01000004.1"/>
</dbReference>
<sequence length="158" mass="18362">MESFLEKISSYNIFNNLLPGAVFLFFFEKTIGYSIASDDVVKNIFLYYFTGLIIGRVGSIAIEPCFKKIVKFAEYDRFLKAATIDPKIDVLSEANNMYRTLFTMSFLLLIISLILFFINRTHGNVISICIYLFMCFLFIFSYVKQTNYIVVRVKRLVP</sequence>
<keyword evidence="1" id="KW-0472">Membrane</keyword>
<feature type="transmembrane region" description="Helical" evidence="1">
    <location>
        <begin position="12"/>
        <end position="32"/>
    </location>
</feature>
<reference evidence="2 3" key="1">
    <citation type="submission" date="2015-03" db="EMBL/GenBank/DDBJ databases">
        <authorList>
            <consortium name="Pathogen Informatics"/>
            <person name="Murphy D."/>
        </authorList>
    </citation>
    <scope>NUCLEOTIDE SEQUENCE [LARGE SCALE GENOMIC DNA]</scope>
    <source>
        <strain evidence="2 3">IP27818</strain>
    </source>
</reference>